<evidence type="ECO:0000256" key="1">
    <source>
        <dbReference type="SAM" id="MobiDB-lite"/>
    </source>
</evidence>
<evidence type="ECO:0000313" key="3">
    <source>
        <dbReference type="EMBL" id="TDD17729.1"/>
    </source>
</evidence>
<feature type="non-terminal residue" evidence="3">
    <location>
        <position position="1"/>
    </location>
</feature>
<organism evidence="3 4">
    <name type="scientific">Kribbella turkmenica</name>
    <dbReference type="NCBI Taxonomy" id="2530375"/>
    <lineage>
        <taxon>Bacteria</taxon>
        <taxon>Bacillati</taxon>
        <taxon>Actinomycetota</taxon>
        <taxon>Actinomycetes</taxon>
        <taxon>Propionibacteriales</taxon>
        <taxon>Kribbellaceae</taxon>
        <taxon>Kribbella</taxon>
    </lineage>
</organism>
<dbReference type="Proteomes" id="UP000295172">
    <property type="component" value="Unassembled WGS sequence"/>
</dbReference>
<sequence>VTTVVPKAPPKPTVRPTRPKPVKPPVPITTKLTLTAKGNGSYVTVRDKKNKRLFQGLLGPGSSQIVTTTGDLRVSVGIPANLAITVNGHAHTTKLYRFIAHPNGTLTKPK</sequence>
<proteinExistence type="predicted"/>
<comment type="caution">
    <text evidence="3">The sequence shown here is derived from an EMBL/GenBank/DDBJ whole genome shotgun (WGS) entry which is preliminary data.</text>
</comment>
<dbReference type="Pfam" id="PF13464">
    <property type="entry name" value="RodZ_C"/>
    <property type="match status" value="1"/>
</dbReference>
<feature type="region of interest" description="Disordered" evidence="1">
    <location>
        <begin position="1"/>
        <end position="28"/>
    </location>
</feature>
<dbReference type="EMBL" id="SMKR01000147">
    <property type="protein sequence ID" value="TDD17729.1"/>
    <property type="molecule type" value="Genomic_DNA"/>
</dbReference>
<name>A0A4R4WFI2_9ACTN</name>
<reference evidence="3 4" key="1">
    <citation type="submission" date="2019-02" db="EMBL/GenBank/DDBJ databases">
        <title>Draft genome sequences of novel Actinobacteria.</title>
        <authorList>
            <person name="Sahin N."/>
            <person name="Ay H."/>
            <person name="Saygin H."/>
        </authorList>
    </citation>
    <scope>NUCLEOTIDE SEQUENCE [LARGE SCALE GENOMIC DNA]</scope>
    <source>
        <strain evidence="3 4">16K104</strain>
    </source>
</reference>
<dbReference type="InterPro" id="IPR025194">
    <property type="entry name" value="RodZ-like_C"/>
</dbReference>
<gene>
    <name evidence="3" type="ORF">E1218_27345</name>
</gene>
<accession>A0A4R4WFI2</accession>
<protein>
    <submittedName>
        <fullName evidence="3">DUF4115 domain-containing protein</fullName>
    </submittedName>
</protein>
<dbReference type="RefSeq" id="WP_132325245.1">
    <property type="nucleotide sequence ID" value="NZ_SMKR01000147.1"/>
</dbReference>
<keyword evidence="4" id="KW-1185">Reference proteome</keyword>
<dbReference type="AlphaFoldDB" id="A0A4R4WFI2"/>
<evidence type="ECO:0000313" key="4">
    <source>
        <dbReference type="Proteomes" id="UP000295172"/>
    </source>
</evidence>
<feature type="domain" description="Cytoskeleton protein RodZ-like C-terminal" evidence="2">
    <location>
        <begin position="34"/>
        <end position="90"/>
    </location>
</feature>
<evidence type="ECO:0000259" key="2">
    <source>
        <dbReference type="Pfam" id="PF13464"/>
    </source>
</evidence>
<dbReference type="OrthoDB" id="5243487at2"/>